<dbReference type="KEGG" id="aqt:FN924_14530"/>
<dbReference type="PANTHER" id="PTHR44846:SF1">
    <property type="entry name" value="MANNOSYL-D-GLYCERATE TRANSPORT_METABOLISM SYSTEM REPRESSOR MNGR-RELATED"/>
    <property type="match status" value="1"/>
</dbReference>
<evidence type="ECO:0000259" key="4">
    <source>
        <dbReference type="PROSITE" id="PS50949"/>
    </source>
</evidence>
<evidence type="ECO:0000313" key="5">
    <source>
        <dbReference type="EMBL" id="QDP41293.1"/>
    </source>
</evidence>
<evidence type="ECO:0000256" key="2">
    <source>
        <dbReference type="ARBA" id="ARBA00023125"/>
    </source>
</evidence>
<dbReference type="Pfam" id="PF00392">
    <property type="entry name" value="GntR"/>
    <property type="match status" value="1"/>
</dbReference>
<dbReference type="InterPro" id="IPR028978">
    <property type="entry name" value="Chorismate_lyase_/UTRA_dom_sf"/>
</dbReference>
<dbReference type="CDD" id="cd07377">
    <property type="entry name" value="WHTH_GntR"/>
    <property type="match status" value="1"/>
</dbReference>
<dbReference type="RefSeq" id="WP_143895692.1">
    <property type="nucleotide sequence ID" value="NZ_CP041666.1"/>
</dbReference>
<protein>
    <submittedName>
        <fullName evidence="5">GntR family transcriptional regulator</fullName>
    </submittedName>
</protein>
<dbReference type="InterPro" id="IPR000524">
    <property type="entry name" value="Tscrpt_reg_HTH_GntR"/>
</dbReference>
<dbReference type="InterPro" id="IPR011663">
    <property type="entry name" value="UTRA"/>
</dbReference>
<organism evidence="5 6">
    <name type="scientific">Radiobacillus deserti</name>
    <dbReference type="NCBI Taxonomy" id="2594883"/>
    <lineage>
        <taxon>Bacteria</taxon>
        <taxon>Bacillati</taxon>
        <taxon>Bacillota</taxon>
        <taxon>Bacilli</taxon>
        <taxon>Bacillales</taxon>
        <taxon>Bacillaceae</taxon>
        <taxon>Radiobacillus</taxon>
    </lineage>
</organism>
<reference evidence="5 6" key="1">
    <citation type="submission" date="2019-07" db="EMBL/GenBank/DDBJ databases">
        <authorList>
            <person name="Li J."/>
        </authorList>
    </citation>
    <scope>NUCLEOTIDE SEQUENCE [LARGE SCALE GENOMIC DNA]</scope>
    <source>
        <strain evidence="5 6">TKL69</strain>
    </source>
</reference>
<feature type="domain" description="HTH gntR-type" evidence="4">
    <location>
        <begin position="8"/>
        <end position="76"/>
    </location>
</feature>
<dbReference type="Gene3D" id="3.40.1410.10">
    <property type="entry name" value="Chorismate lyase-like"/>
    <property type="match status" value="1"/>
</dbReference>
<evidence type="ECO:0000256" key="1">
    <source>
        <dbReference type="ARBA" id="ARBA00023015"/>
    </source>
</evidence>
<dbReference type="EMBL" id="CP041666">
    <property type="protein sequence ID" value="QDP41293.1"/>
    <property type="molecule type" value="Genomic_DNA"/>
</dbReference>
<dbReference type="SUPFAM" id="SSF46785">
    <property type="entry name" value="Winged helix' DNA-binding domain"/>
    <property type="match status" value="1"/>
</dbReference>
<dbReference type="GO" id="GO:0045892">
    <property type="term" value="P:negative regulation of DNA-templated transcription"/>
    <property type="evidence" value="ECO:0007669"/>
    <property type="project" value="TreeGrafter"/>
</dbReference>
<accession>A0A516KIR9</accession>
<proteinExistence type="predicted"/>
<dbReference type="Gene3D" id="1.10.10.10">
    <property type="entry name" value="Winged helix-like DNA-binding domain superfamily/Winged helix DNA-binding domain"/>
    <property type="match status" value="1"/>
</dbReference>
<dbReference type="OrthoDB" id="9815017at2"/>
<keyword evidence="6" id="KW-1185">Reference proteome</keyword>
<dbReference type="InterPro" id="IPR036388">
    <property type="entry name" value="WH-like_DNA-bd_sf"/>
</dbReference>
<gene>
    <name evidence="5" type="ORF">FN924_14530</name>
</gene>
<sequence>MLNKNSPLPIYYQLEEEIRQLIQSGQLKPGELLPSEREYAELHEISRMTVRQAINNLASEGLLYRQKGKGTFVAEKKFEQNLQGLTSFSEDMKARGLTPSSRLLTFEEMMANSNVAAKLQISEGDKVYLMQRIRLANGDPVAVEAIYTPKSVVGSLSKEDYSGSFYEYMEQQKGLQIGHAEQELESALANPFEIEHLQVNSGDPVLLMKRITYLSNGIPFEYVKSAYRADRYKFKLDLPR</sequence>
<dbReference type="GO" id="GO:0003700">
    <property type="term" value="F:DNA-binding transcription factor activity"/>
    <property type="evidence" value="ECO:0007669"/>
    <property type="project" value="InterPro"/>
</dbReference>
<dbReference type="Proteomes" id="UP000315215">
    <property type="component" value="Chromosome"/>
</dbReference>
<dbReference type="Pfam" id="PF07702">
    <property type="entry name" value="UTRA"/>
    <property type="match status" value="1"/>
</dbReference>
<dbReference type="SMART" id="SM00345">
    <property type="entry name" value="HTH_GNTR"/>
    <property type="match status" value="1"/>
</dbReference>
<keyword evidence="1" id="KW-0805">Transcription regulation</keyword>
<dbReference type="SUPFAM" id="SSF64288">
    <property type="entry name" value="Chorismate lyase-like"/>
    <property type="match status" value="1"/>
</dbReference>
<name>A0A516KIR9_9BACI</name>
<dbReference type="FunFam" id="1.10.10.10:FF:000079">
    <property type="entry name" value="GntR family transcriptional regulator"/>
    <property type="match status" value="1"/>
</dbReference>
<dbReference type="GO" id="GO:0003677">
    <property type="term" value="F:DNA binding"/>
    <property type="evidence" value="ECO:0007669"/>
    <property type="project" value="UniProtKB-KW"/>
</dbReference>
<dbReference type="SMART" id="SM00866">
    <property type="entry name" value="UTRA"/>
    <property type="match status" value="1"/>
</dbReference>
<dbReference type="InterPro" id="IPR036390">
    <property type="entry name" value="WH_DNA-bd_sf"/>
</dbReference>
<keyword evidence="2" id="KW-0238">DNA-binding</keyword>
<keyword evidence="3" id="KW-0804">Transcription</keyword>
<dbReference type="PRINTS" id="PR00035">
    <property type="entry name" value="HTHGNTR"/>
</dbReference>
<dbReference type="AlphaFoldDB" id="A0A516KIR9"/>
<evidence type="ECO:0000313" key="6">
    <source>
        <dbReference type="Proteomes" id="UP000315215"/>
    </source>
</evidence>
<evidence type="ECO:0000256" key="3">
    <source>
        <dbReference type="ARBA" id="ARBA00023163"/>
    </source>
</evidence>
<dbReference type="InterPro" id="IPR050679">
    <property type="entry name" value="Bact_HTH_transcr_reg"/>
</dbReference>
<dbReference type="PROSITE" id="PS50949">
    <property type="entry name" value="HTH_GNTR"/>
    <property type="match status" value="1"/>
</dbReference>
<dbReference type="PANTHER" id="PTHR44846">
    <property type="entry name" value="MANNOSYL-D-GLYCERATE TRANSPORT/METABOLISM SYSTEM REPRESSOR MNGR-RELATED"/>
    <property type="match status" value="1"/>
</dbReference>